<dbReference type="Gene3D" id="1.10.150.450">
    <property type="match status" value="1"/>
</dbReference>
<dbReference type="Gene3D" id="3.40.50.1000">
    <property type="entry name" value="HAD superfamily/HAD-like"/>
    <property type="match status" value="1"/>
</dbReference>
<dbReference type="SUPFAM" id="SSF56784">
    <property type="entry name" value="HAD-like"/>
    <property type="match status" value="1"/>
</dbReference>
<evidence type="ECO:0000313" key="1">
    <source>
        <dbReference type="EMBL" id="WOB07365.1"/>
    </source>
</evidence>
<dbReference type="NCBIfam" id="TIGR01993">
    <property type="entry name" value="Pyr-5-nucltdase"/>
    <property type="match status" value="1"/>
</dbReference>
<dbReference type="InterPro" id="IPR023214">
    <property type="entry name" value="HAD_sf"/>
</dbReference>
<dbReference type="InterPro" id="IPR010237">
    <property type="entry name" value="Pyr-5-nucltdase"/>
</dbReference>
<organism evidence="1 2">
    <name type="scientific">Piscinibacter gummiphilus</name>
    <dbReference type="NCBI Taxonomy" id="946333"/>
    <lineage>
        <taxon>Bacteria</taxon>
        <taxon>Pseudomonadati</taxon>
        <taxon>Pseudomonadota</taxon>
        <taxon>Betaproteobacteria</taxon>
        <taxon>Burkholderiales</taxon>
        <taxon>Sphaerotilaceae</taxon>
        <taxon>Piscinibacter</taxon>
    </lineage>
</organism>
<dbReference type="RefSeq" id="WP_316700034.1">
    <property type="nucleotide sequence ID" value="NZ_CP136336.1"/>
</dbReference>
<proteinExistence type="predicted"/>
<name>A0ABZ0CWI4_9BURK</name>
<reference evidence="1 2" key="1">
    <citation type="submission" date="2023-10" db="EMBL/GenBank/DDBJ databases">
        <title>Bacteria for the degradation of biodegradable plastic PBAT(Polybutylene adipate terephthalate).</title>
        <authorList>
            <person name="Weon H.-Y."/>
            <person name="Yeon J."/>
        </authorList>
    </citation>
    <scope>NUCLEOTIDE SEQUENCE [LARGE SCALE GENOMIC DNA]</scope>
    <source>
        <strain evidence="1 2">SBD 7-3</strain>
    </source>
</reference>
<dbReference type="InterPro" id="IPR006439">
    <property type="entry name" value="HAD-SF_hydro_IA"/>
</dbReference>
<dbReference type="InterPro" id="IPR052791">
    <property type="entry name" value="SSM1_domain"/>
</dbReference>
<evidence type="ECO:0000313" key="2">
    <source>
        <dbReference type="Proteomes" id="UP001303946"/>
    </source>
</evidence>
<dbReference type="NCBIfam" id="TIGR01509">
    <property type="entry name" value="HAD-SF-IA-v3"/>
    <property type="match status" value="1"/>
</dbReference>
<dbReference type="InterPro" id="IPR036412">
    <property type="entry name" value="HAD-like_sf"/>
</dbReference>
<dbReference type="PANTHER" id="PTHR47438">
    <property type="entry name" value="PHOSPHATE METABOLISM PROTEIN 8-RELATED"/>
    <property type="match status" value="1"/>
</dbReference>
<protein>
    <submittedName>
        <fullName evidence="1">Pyrimidine 5'-nucleotidase</fullName>
    </submittedName>
</protein>
<dbReference type="Proteomes" id="UP001303946">
    <property type="component" value="Chromosome"/>
</dbReference>
<accession>A0ABZ0CWI4</accession>
<dbReference type="SFLD" id="SFLDG01129">
    <property type="entry name" value="C1.5:_HAD__Beta-PGM__Phosphata"/>
    <property type="match status" value="1"/>
</dbReference>
<dbReference type="PANTHER" id="PTHR47438:SF1">
    <property type="entry name" value="PHOSPHATE METABOLISM PROTEIN 8-RELATED"/>
    <property type="match status" value="1"/>
</dbReference>
<dbReference type="EMBL" id="CP136336">
    <property type="protein sequence ID" value="WOB07365.1"/>
    <property type="molecule type" value="Genomic_DNA"/>
</dbReference>
<keyword evidence="2" id="KW-1185">Reference proteome</keyword>
<gene>
    <name evidence="1" type="ORF">RXV79_20905</name>
</gene>
<dbReference type="SFLD" id="SFLDG01132">
    <property type="entry name" value="C1.5.3:_5'-Nucleotidase_Like"/>
    <property type="match status" value="1"/>
</dbReference>
<dbReference type="Pfam" id="PF00702">
    <property type="entry name" value="Hydrolase"/>
    <property type="match status" value="1"/>
</dbReference>
<sequence>MSLQRRQRVWLFDLDDTLHDASHASMPGINRGMTDYVAKYLDLSFEDASALRAQYWRRYGATLLGLIRHHGVKASHFLEETHQLPGLEAQLRMSAHDRAVLKRLPGRKYILTNAPRAYALRVLNALKLIDFFDGVITIDEMQMFGHLRPKPDARMLRHVAAQLKVPPSRCVLVEDTLQHQKAAHGIGMKGIWMRRYLHEARKSVNNRMEVGVHPCPAPSYVYARIRSLKTLLAL</sequence>
<dbReference type="SFLD" id="SFLDS00003">
    <property type="entry name" value="Haloacid_Dehalogenase"/>
    <property type="match status" value="1"/>
</dbReference>